<proteinExistence type="predicted"/>
<gene>
    <name evidence="2" type="ORF">M6B38_359670</name>
</gene>
<protein>
    <submittedName>
        <fullName evidence="2">Uncharacterized protein</fullName>
    </submittedName>
</protein>
<dbReference type="EMBL" id="JANAVB010018993">
    <property type="protein sequence ID" value="KAJ6829066.1"/>
    <property type="molecule type" value="Genomic_DNA"/>
</dbReference>
<keyword evidence="1" id="KW-0812">Transmembrane</keyword>
<comment type="caution">
    <text evidence="2">The sequence shown here is derived from an EMBL/GenBank/DDBJ whole genome shotgun (WGS) entry which is preliminary data.</text>
</comment>
<accession>A0AAX6GJZ0</accession>
<feature type="transmembrane region" description="Helical" evidence="1">
    <location>
        <begin position="17"/>
        <end position="37"/>
    </location>
</feature>
<organism evidence="2 3">
    <name type="scientific">Iris pallida</name>
    <name type="common">Sweet iris</name>
    <dbReference type="NCBI Taxonomy" id="29817"/>
    <lineage>
        <taxon>Eukaryota</taxon>
        <taxon>Viridiplantae</taxon>
        <taxon>Streptophyta</taxon>
        <taxon>Embryophyta</taxon>
        <taxon>Tracheophyta</taxon>
        <taxon>Spermatophyta</taxon>
        <taxon>Magnoliopsida</taxon>
        <taxon>Liliopsida</taxon>
        <taxon>Asparagales</taxon>
        <taxon>Iridaceae</taxon>
        <taxon>Iridoideae</taxon>
        <taxon>Irideae</taxon>
        <taxon>Iris</taxon>
    </lineage>
</organism>
<keyword evidence="1" id="KW-1133">Transmembrane helix</keyword>
<reference evidence="2" key="1">
    <citation type="journal article" date="2023" name="GigaByte">
        <title>Genome assembly of the bearded iris, Iris pallida Lam.</title>
        <authorList>
            <person name="Bruccoleri R.E."/>
            <person name="Oakeley E.J."/>
            <person name="Faust A.M.E."/>
            <person name="Altorfer M."/>
            <person name="Dessus-Babus S."/>
            <person name="Burckhardt D."/>
            <person name="Oertli M."/>
            <person name="Naumann U."/>
            <person name="Petersen F."/>
            <person name="Wong J."/>
        </authorList>
    </citation>
    <scope>NUCLEOTIDE SEQUENCE</scope>
    <source>
        <strain evidence="2">GSM-AAB239-AS_SAM_17_03QT</strain>
    </source>
</reference>
<reference evidence="2" key="2">
    <citation type="submission" date="2023-04" db="EMBL/GenBank/DDBJ databases">
        <authorList>
            <person name="Bruccoleri R.E."/>
            <person name="Oakeley E.J."/>
            <person name="Faust A.-M."/>
            <person name="Dessus-Babus S."/>
            <person name="Altorfer M."/>
            <person name="Burckhardt D."/>
            <person name="Oertli M."/>
            <person name="Naumann U."/>
            <person name="Petersen F."/>
            <person name="Wong J."/>
        </authorList>
    </citation>
    <scope>NUCLEOTIDE SEQUENCE</scope>
    <source>
        <strain evidence="2">GSM-AAB239-AS_SAM_17_03QT</strain>
        <tissue evidence="2">Leaf</tissue>
    </source>
</reference>
<dbReference type="AlphaFoldDB" id="A0AAX6GJZ0"/>
<evidence type="ECO:0000313" key="2">
    <source>
        <dbReference type="EMBL" id="KAJ6829066.1"/>
    </source>
</evidence>
<evidence type="ECO:0000313" key="3">
    <source>
        <dbReference type="Proteomes" id="UP001140949"/>
    </source>
</evidence>
<name>A0AAX6GJZ0_IRIPA</name>
<keyword evidence="3" id="KW-1185">Reference proteome</keyword>
<sequence>MAFGISGSKSDYKFPSYVVFPQVLVGWGLIWFPLGFLQTTCTNGRTHPHSNQMAR</sequence>
<dbReference type="Proteomes" id="UP001140949">
    <property type="component" value="Unassembled WGS sequence"/>
</dbReference>
<keyword evidence="1" id="KW-0472">Membrane</keyword>
<evidence type="ECO:0000256" key="1">
    <source>
        <dbReference type="SAM" id="Phobius"/>
    </source>
</evidence>